<protein>
    <submittedName>
        <fullName evidence="2">DUF3813 domain-containing protein</fullName>
    </submittedName>
</protein>
<gene>
    <name evidence="2" type="ORF">PJ311_05480</name>
</gene>
<accession>A0ABT4X1K7</accession>
<reference evidence="2 3" key="1">
    <citation type="submission" date="2023-01" db="EMBL/GenBank/DDBJ databases">
        <title>Bacillus changyiensis sp. nov., isolated from a coastal deposit.</title>
        <authorList>
            <person name="Xiao G."/>
            <person name="Lai Q."/>
            <person name="Hu Z."/>
            <person name="Shao Z."/>
        </authorList>
    </citation>
    <scope>NUCLEOTIDE SEQUENCE [LARGE SCALE GENOMIC DNA]</scope>
    <source>
        <strain evidence="2 3">CLL-7-23</strain>
    </source>
</reference>
<name>A0ABT4X1K7_9BACI</name>
<dbReference type="InterPro" id="IPR024217">
    <property type="entry name" value="DUF3813"/>
</dbReference>
<feature type="compositionally biased region" description="Basic and acidic residues" evidence="1">
    <location>
        <begin position="44"/>
        <end position="61"/>
    </location>
</feature>
<keyword evidence="3" id="KW-1185">Reference proteome</keyword>
<dbReference type="Proteomes" id="UP001211894">
    <property type="component" value="Unassembled WGS sequence"/>
</dbReference>
<comment type="caution">
    <text evidence="2">The sequence shown here is derived from an EMBL/GenBank/DDBJ whole genome shotgun (WGS) entry which is preliminary data.</text>
</comment>
<evidence type="ECO:0000313" key="3">
    <source>
        <dbReference type="Proteomes" id="UP001211894"/>
    </source>
</evidence>
<evidence type="ECO:0000313" key="2">
    <source>
        <dbReference type="EMBL" id="MDA7026065.1"/>
    </source>
</evidence>
<feature type="region of interest" description="Disordered" evidence="1">
    <location>
        <begin position="1"/>
        <end position="61"/>
    </location>
</feature>
<feature type="compositionally biased region" description="Polar residues" evidence="1">
    <location>
        <begin position="33"/>
        <end position="43"/>
    </location>
</feature>
<dbReference type="Pfam" id="PF12758">
    <property type="entry name" value="DUF3813"/>
    <property type="match status" value="1"/>
</dbReference>
<evidence type="ECO:0000256" key="1">
    <source>
        <dbReference type="SAM" id="MobiDB-lite"/>
    </source>
</evidence>
<sequence length="61" mass="6980">MRNELFQMAQHAVHEAVTSTESNRKRAIERAQNALSSAYANSTDPERQELHALQDQLERLS</sequence>
<proteinExistence type="predicted"/>
<organism evidence="2 3">
    <name type="scientific">Bacillus changyiensis</name>
    <dbReference type="NCBI Taxonomy" id="3004103"/>
    <lineage>
        <taxon>Bacteria</taxon>
        <taxon>Bacillati</taxon>
        <taxon>Bacillota</taxon>
        <taxon>Bacilli</taxon>
        <taxon>Bacillales</taxon>
        <taxon>Bacillaceae</taxon>
        <taxon>Bacillus</taxon>
    </lineage>
</organism>
<dbReference type="RefSeq" id="WP_271339923.1">
    <property type="nucleotide sequence ID" value="NZ_JAQKAB010000003.1"/>
</dbReference>
<dbReference type="EMBL" id="JAQKAB010000003">
    <property type="protein sequence ID" value="MDA7026065.1"/>
    <property type="molecule type" value="Genomic_DNA"/>
</dbReference>